<dbReference type="SFLD" id="SFLDG01129">
    <property type="entry name" value="C1.5:_HAD__Beta-PGM__Phosphata"/>
    <property type="match status" value="1"/>
</dbReference>
<reference evidence="3" key="1">
    <citation type="submission" date="2018-12" db="EMBL/GenBank/DDBJ databases">
        <title>Tengunoibacter tsumagoiensis gen. nov., sp. nov., Dictyobacter kobayashii sp. nov., D. alpinus sp. nov., and D. joshuensis sp. nov. and description of Dictyobacteraceae fam. nov. within the order Ktedonobacterales isolated from Tengu-no-mugimeshi.</title>
        <authorList>
            <person name="Wang C.M."/>
            <person name="Zheng Y."/>
            <person name="Sakai Y."/>
            <person name="Toyoda A."/>
            <person name="Minakuchi Y."/>
            <person name="Abe K."/>
            <person name="Yokota A."/>
            <person name="Yabe S."/>
        </authorList>
    </citation>
    <scope>NUCLEOTIDE SEQUENCE [LARGE SCALE GENOMIC DNA]</scope>
    <source>
        <strain evidence="3">Uno3</strain>
    </source>
</reference>
<dbReference type="OrthoDB" id="6101375at2"/>
<evidence type="ECO:0000256" key="1">
    <source>
        <dbReference type="ARBA" id="ARBA00022801"/>
    </source>
</evidence>
<gene>
    <name evidence="2" type="ORF">KTT_17270</name>
</gene>
<dbReference type="RefSeq" id="WP_126579541.1">
    <property type="nucleotide sequence ID" value="NZ_BIFR01000001.1"/>
</dbReference>
<protein>
    <submittedName>
        <fullName evidence="2">Haloacid dehalogenase</fullName>
    </submittedName>
</protein>
<dbReference type="PANTHER" id="PTHR43316">
    <property type="entry name" value="HYDROLASE, HALOACID DELAHOGENASE-RELATED"/>
    <property type="match status" value="1"/>
</dbReference>
<comment type="caution">
    <text evidence="2">The sequence shown here is derived from an EMBL/GenBank/DDBJ whole genome shotgun (WGS) entry which is preliminary data.</text>
</comment>
<dbReference type="SUPFAM" id="SSF56784">
    <property type="entry name" value="HAD-like"/>
    <property type="match status" value="1"/>
</dbReference>
<organism evidence="2 3">
    <name type="scientific">Tengunoibacter tsumagoiensis</name>
    <dbReference type="NCBI Taxonomy" id="2014871"/>
    <lineage>
        <taxon>Bacteria</taxon>
        <taxon>Bacillati</taxon>
        <taxon>Chloroflexota</taxon>
        <taxon>Ktedonobacteria</taxon>
        <taxon>Ktedonobacterales</taxon>
        <taxon>Dictyobacteraceae</taxon>
        <taxon>Tengunoibacter</taxon>
    </lineage>
</organism>
<proteinExistence type="predicted"/>
<dbReference type="InterPro" id="IPR023198">
    <property type="entry name" value="PGP-like_dom2"/>
</dbReference>
<evidence type="ECO:0000313" key="3">
    <source>
        <dbReference type="Proteomes" id="UP000287352"/>
    </source>
</evidence>
<dbReference type="AlphaFoldDB" id="A0A401ZYC7"/>
<sequence length="228" mass="26347">MQQQYLIIDADDTLWENNIYFEQVTHNFIEFLNHSTLTPVQIRAVLSEVEREMVAYGYGTASYIRSLQATYHRLSEREISDKDLQQIAAFADLILHAPMELLPGVEETLAILQPRQHLLLLTKGNTQEQELKIERSGLKDYFEHVRVVPEKNVSTYLHLIEELSLDPAITWMIGNSPRSDINPAQAAGLHAIYIPHPHTWQLEHEELQPQGSGQLLTIQSFRELREHF</sequence>
<accession>A0A401ZYC7</accession>
<dbReference type="InterPro" id="IPR036412">
    <property type="entry name" value="HAD-like_sf"/>
</dbReference>
<dbReference type="GO" id="GO:0016787">
    <property type="term" value="F:hydrolase activity"/>
    <property type="evidence" value="ECO:0007669"/>
    <property type="project" value="UniProtKB-KW"/>
</dbReference>
<dbReference type="InterPro" id="IPR023214">
    <property type="entry name" value="HAD_sf"/>
</dbReference>
<dbReference type="Proteomes" id="UP000287352">
    <property type="component" value="Unassembled WGS sequence"/>
</dbReference>
<dbReference type="SFLD" id="SFLDS00003">
    <property type="entry name" value="Haloacid_Dehalogenase"/>
    <property type="match status" value="1"/>
</dbReference>
<dbReference type="Gene3D" id="1.10.150.240">
    <property type="entry name" value="Putative phosphatase, domain 2"/>
    <property type="match status" value="1"/>
</dbReference>
<dbReference type="Gene3D" id="3.40.50.1000">
    <property type="entry name" value="HAD superfamily/HAD-like"/>
    <property type="match status" value="1"/>
</dbReference>
<dbReference type="EMBL" id="BIFR01000001">
    <property type="protein sequence ID" value="GCE11868.1"/>
    <property type="molecule type" value="Genomic_DNA"/>
</dbReference>
<dbReference type="InterPro" id="IPR051540">
    <property type="entry name" value="S-2-haloacid_dehalogenase"/>
</dbReference>
<keyword evidence="1" id="KW-0378">Hydrolase</keyword>
<dbReference type="PANTHER" id="PTHR43316:SF8">
    <property type="entry name" value="HAD FAMILY HYDROLASE"/>
    <property type="match status" value="1"/>
</dbReference>
<dbReference type="Pfam" id="PF00702">
    <property type="entry name" value="Hydrolase"/>
    <property type="match status" value="1"/>
</dbReference>
<name>A0A401ZYC7_9CHLR</name>
<evidence type="ECO:0000313" key="2">
    <source>
        <dbReference type="EMBL" id="GCE11868.1"/>
    </source>
</evidence>
<keyword evidence="3" id="KW-1185">Reference proteome</keyword>